<dbReference type="EMBL" id="JACRSQ010000014">
    <property type="protein sequence ID" value="MBC8543907.1"/>
    <property type="molecule type" value="Genomic_DNA"/>
</dbReference>
<dbReference type="InterPro" id="IPR027417">
    <property type="entry name" value="P-loop_NTPase"/>
</dbReference>
<dbReference type="SUPFAM" id="SSF141259">
    <property type="entry name" value="CarD-like"/>
    <property type="match status" value="1"/>
</dbReference>
<evidence type="ECO:0000256" key="2">
    <source>
        <dbReference type="ARBA" id="ARBA00022490"/>
    </source>
</evidence>
<evidence type="ECO:0000256" key="3">
    <source>
        <dbReference type="ARBA" id="ARBA00022741"/>
    </source>
</evidence>
<dbReference type="RefSeq" id="WP_249289792.1">
    <property type="nucleotide sequence ID" value="NZ_JACRSQ010000014.1"/>
</dbReference>
<dbReference type="Proteomes" id="UP000657006">
    <property type="component" value="Unassembled WGS sequence"/>
</dbReference>
<dbReference type="Pfam" id="PF02559">
    <property type="entry name" value="CarD_TRCF_RID"/>
    <property type="match status" value="1"/>
</dbReference>
<keyword evidence="7 13" id="KW-0067">ATP-binding</keyword>
<name>A0A926DUF1_9FIRM</name>
<comment type="similarity">
    <text evidence="11 13">In the C-terminal section; belongs to the helicase family. RecG subfamily.</text>
</comment>
<evidence type="ECO:0000256" key="1">
    <source>
        <dbReference type="ARBA" id="ARBA00004496"/>
    </source>
</evidence>
<feature type="domain" description="Helicase C-terminal" evidence="15">
    <location>
        <begin position="814"/>
        <end position="980"/>
    </location>
</feature>
<dbReference type="HAMAP" id="MF_00969">
    <property type="entry name" value="TRCF"/>
    <property type="match status" value="1"/>
</dbReference>
<keyword evidence="8 13" id="KW-0238">DNA-binding</keyword>
<keyword evidence="3 13" id="KW-0547">Nucleotide-binding</keyword>
<comment type="caution">
    <text evidence="16">The sequence shown here is derived from an EMBL/GenBank/DDBJ whole genome shotgun (WGS) entry which is preliminary data.</text>
</comment>
<dbReference type="GO" id="GO:0016787">
    <property type="term" value="F:hydrolase activity"/>
    <property type="evidence" value="ECO:0007669"/>
    <property type="project" value="UniProtKB-KW"/>
</dbReference>
<comment type="subcellular location">
    <subcellularLocation>
        <location evidence="1 13">Cytoplasm</location>
    </subcellularLocation>
</comment>
<gene>
    <name evidence="13 16" type="primary">mfd</name>
    <name evidence="16" type="ORF">H8730_10160</name>
</gene>
<keyword evidence="4 13" id="KW-0227">DNA damage</keyword>
<dbReference type="GO" id="GO:0000716">
    <property type="term" value="P:transcription-coupled nucleotide-excision repair, DNA damage recognition"/>
    <property type="evidence" value="ECO:0007669"/>
    <property type="project" value="UniProtKB-UniRule"/>
</dbReference>
<evidence type="ECO:0000256" key="13">
    <source>
        <dbReference type="HAMAP-Rule" id="MF_00969"/>
    </source>
</evidence>
<comment type="similarity">
    <text evidence="10 13">In the N-terminal section; belongs to the UvrB family.</text>
</comment>
<dbReference type="InterPro" id="IPR005118">
    <property type="entry name" value="TRCF_C"/>
</dbReference>
<dbReference type="InterPro" id="IPR001650">
    <property type="entry name" value="Helicase_C-like"/>
</dbReference>
<dbReference type="SMART" id="SM00487">
    <property type="entry name" value="DEXDc"/>
    <property type="match status" value="1"/>
</dbReference>
<keyword evidence="9 13" id="KW-0234">DNA repair</keyword>
<evidence type="ECO:0000313" key="17">
    <source>
        <dbReference type="Proteomes" id="UP000657006"/>
    </source>
</evidence>
<feature type="domain" description="Helicase ATP-binding" evidence="14">
    <location>
        <begin position="644"/>
        <end position="805"/>
    </location>
</feature>
<dbReference type="GO" id="GO:0003684">
    <property type="term" value="F:damaged DNA binding"/>
    <property type="evidence" value="ECO:0007669"/>
    <property type="project" value="InterPro"/>
</dbReference>
<evidence type="ECO:0000256" key="10">
    <source>
        <dbReference type="ARBA" id="ARBA00061104"/>
    </source>
</evidence>
<proteinExistence type="inferred from homology"/>
<reference evidence="16" key="1">
    <citation type="submission" date="2020-08" db="EMBL/GenBank/DDBJ databases">
        <title>Genome public.</title>
        <authorList>
            <person name="Liu C."/>
            <person name="Sun Q."/>
        </authorList>
    </citation>
    <scope>NUCLEOTIDE SEQUENCE</scope>
    <source>
        <strain evidence="16">NSJ-32</strain>
    </source>
</reference>
<keyword evidence="5 13" id="KW-0378">Hydrolase</keyword>
<dbReference type="SMART" id="SM01058">
    <property type="entry name" value="CarD_TRCF"/>
    <property type="match status" value="1"/>
</dbReference>
<protein>
    <recommendedName>
        <fullName evidence="12 13">Transcription-repair-coupling factor</fullName>
        <shortName evidence="13">TRCF</shortName>
        <ecNumber evidence="13">3.6.4.-</ecNumber>
    </recommendedName>
</protein>
<dbReference type="Pfam" id="PF17757">
    <property type="entry name" value="UvrB_inter"/>
    <property type="match status" value="1"/>
</dbReference>
<dbReference type="Gene3D" id="3.90.1150.50">
    <property type="entry name" value="Transcription-repair-coupling factor, D7 domain"/>
    <property type="match status" value="1"/>
</dbReference>
<dbReference type="SUPFAM" id="SSF143517">
    <property type="entry name" value="TRCF domain-like"/>
    <property type="match status" value="1"/>
</dbReference>
<dbReference type="Gene3D" id="3.40.50.300">
    <property type="entry name" value="P-loop containing nucleotide triphosphate hydrolases"/>
    <property type="match status" value="2"/>
</dbReference>
<dbReference type="SMART" id="SM00982">
    <property type="entry name" value="TRCF"/>
    <property type="match status" value="1"/>
</dbReference>
<dbReference type="InterPro" id="IPR014001">
    <property type="entry name" value="Helicase_ATP-bd"/>
</dbReference>
<evidence type="ECO:0000259" key="14">
    <source>
        <dbReference type="PROSITE" id="PS51192"/>
    </source>
</evidence>
<dbReference type="Gene3D" id="3.30.2060.10">
    <property type="entry name" value="Penicillin-binding protein 1b domain"/>
    <property type="match status" value="1"/>
</dbReference>
<dbReference type="CDD" id="cd17991">
    <property type="entry name" value="DEXHc_TRCF"/>
    <property type="match status" value="1"/>
</dbReference>
<dbReference type="EC" id="3.6.4.-" evidence="13"/>
<dbReference type="GO" id="GO:0003678">
    <property type="term" value="F:DNA helicase activity"/>
    <property type="evidence" value="ECO:0007669"/>
    <property type="project" value="TreeGrafter"/>
</dbReference>
<dbReference type="InterPro" id="IPR037235">
    <property type="entry name" value="TRCF-like_C_D7"/>
</dbReference>
<dbReference type="GO" id="GO:0005737">
    <property type="term" value="C:cytoplasm"/>
    <property type="evidence" value="ECO:0007669"/>
    <property type="project" value="UniProtKB-SubCell"/>
</dbReference>
<evidence type="ECO:0000256" key="5">
    <source>
        <dbReference type="ARBA" id="ARBA00022801"/>
    </source>
</evidence>
<keyword evidence="2 13" id="KW-0963">Cytoplasm</keyword>
<dbReference type="InterPro" id="IPR004576">
    <property type="entry name" value="Mfd"/>
</dbReference>
<evidence type="ECO:0000313" key="16">
    <source>
        <dbReference type="EMBL" id="MBC8543907.1"/>
    </source>
</evidence>
<dbReference type="Gene3D" id="3.40.50.11180">
    <property type="match status" value="1"/>
</dbReference>
<evidence type="ECO:0000259" key="15">
    <source>
        <dbReference type="PROSITE" id="PS51194"/>
    </source>
</evidence>
<dbReference type="Pfam" id="PF00270">
    <property type="entry name" value="DEAD"/>
    <property type="match status" value="1"/>
</dbReference>
<sequence>MEVRGIFKPLESLPAYNTMVQRVQKREAVLVSGAGDPVQNHISAALTERLGTMGVVITANETKAKEVWEDMKFYFPGQAMFFPAKDPLFYSADVRGLAIEEERIRVFKALLEEAPKVLIFSVEALYDRLAPKDVFSGFILRKRVGDRMPLDEFAERMVRMGFERRDQIEHSGQFSIRGGIVDIFPIDEVMAYRLEMWGDEIDTIKTLDVETQRSVEHIEWICVYPVTEVPLSQKDIEGGLSRIQQQQKTASAALREQGLEEEAQRLAEITDSFLYRLSQNRYRGLESYIPFFYENPVTILDYVPEDAVLFFQEPARIREKVRVLQDELRHSVQSRLQKGYLLPDQGRMFPDFDEISRGFDGFAKLYLCSLLGGNQNVFPIKELVSVSSRSINVLQGEENLLLDELRGYTAMRYQTLMLTESQTRVKRLASRLMEEGIPAYEHTDWQQSLVKGSVAVARGGLSRGFVYPEAGFAVVSQKELNGSGASKGRKKRRKYKGKQITSFGELSVGDYVVHENHGVGIYHGIVQMEDEDSKRDYFKIVYKDGGTLYVPTTSLDMLQKYVAGEDAKPKLNKLGGAEWSKTKNKVREGVAKLAQDLVALYAAREAKKGYAFSADTVWQKEFEELFPYEETDDQLAAIEDTKQDMESTKIMDRLICGDVGYGKTEIAIRAAFKAVQDGKQVAFLAPTTILAQQHYKTFISRMRDYPIRIELLSRFRTKKEIEAALKETRKGAVDILIGTHRILSQDVVFKDLGLLVVDEEQRFGVAHKEKMKGLKENVDVLTLTATPIPRTLHMSLTGIRDMSVLEEPPQQRHPIQTFVMEEEEELIREAIYRELGRGGQVFFLHNRVRNIEQVAAMVSRLVPEARVAFAHGQMSERELEDVMFRFVEGEVDVLVCTTIIETGLDISNVNTILIQNADAMGLAQLYQLRGRVGRSNRVAYAYFLYKRGKVLQEVAQKRLEAIGEFTEFGSGFKIAMRDLEIRGAGNILGPEQHGHMGAVGYDLYCKLLEEAMDTVRNRPVAQRFETGVYIKVDAFIPSSYIGNESQKLEVYKKIAGIANEEEYYDMQEELTDRYSDMPQSVNNLLEISLIKAMGNQSGIENIEVKQGALLLSFRQDAPLDSAKIAEFMLQYKKTAKIQSNGKGVKMTIQLPPYQKERELLQHVKAALKNVMALRGDDQQGEGQ</sequence>
<dbReference type="NCBIfam" id="TIGR00580">
    <property type="entry name" value="mfd"/>
    <property type="match status" value="1"/>
</dbReference>
<dbReference type="Pfam" id="PF03461">
    <property type="entry name" value="TRCF"/>
    <property type="match status" value="1"/>
</dbReference>
<dbReference type="SMART" id="SM00490">
    <property type="entry name" value="HELICc"/>
    <property type="match status" value="1"/>
</dbReference>
<evidence type="ECO:0000256" key="9">
    <source>
        <dbReference type="ARBA" id="ARBA00023204"/>
    </source>
</evidence>
<dbReference type="SUPFAM" id="SSF52540">
    <property type="entry name" value="P-loop containing nucleoside triphosphate hydrolases"/>
    <property type="match status" value="3"/>
</dbReference>
<dbReference type="InterPro" id="IPR036101">
    <property type="entry name" value="CarD-like/TRCF_RID_sf"/>
</dbReference>
<evidence type="ECO:0000256" key="8">
    <source>
        <dbReference type="ARBA" id="ARBA00023125"/>
    </source>
</evidence>
<dbReference type="InterPro" id="IPR003711">
    <property type="entry name" value="CarD-like/TRCF_RID"/>
</dbReference>
<dbReference type="PANTHER" id="PTHR47964">
    <property type="entry name" value="ATP-DEPENDENT DNA HELICASE HOMOLOG RECG, CHLOROPLASTIC"/>
    <property type="match status" value="1"/>
</dbReference>
<organism evidence="16 17">
    <name type="scientific">Bianquea renquensis</name>
    <dbReference type="NCBI Taxonomy" id="2763661"/>
    <lineage>
        <taxon>Bacteria</taxon>
        <taxon>Bacillati</taxon>
        <taxon>Bacillota</taxon>
        <taxon>Clostridia</taxon>
        <taxon>Eubacteriales</taxon>
        <taxon>Bianqueaceae</taxon>
        <taxon>Bianquea</taxon>
    </lineage>
</organism>
<evidence type="ECO:0000256" key="7">
    <source>
        <dbReference type="ARBA" id="ARBA00022840"/>
    </source>
</evidence>
<comment type="function">
    <text evidence="13">Couples transcription and DNA repair by recognizing RNA polymerase (RNAP) stalled at DNA lesions. Mediates ATP-dependent release of RNAP and its truncated transcript from the DNA, and recruitment of nucleotide excision repair machinery to the damaged site.</text>
</comment>
<dbReference type="Pfam" id="PF00271">
    <property type="entry name" value="Helicase_C"/>
    <property type="match status" value="1"/>
</dbReference>
<accession>A0A926DUF1</accession>
<dbReference type="AlphaFoldDB" id="A0A926DUF1"/>
<dbReference type="PANTHER" id="PTHR47964:SF1">
    <property type="entry name" value="ATP-DEPENDENT DNA HELICASE HOMOLOG RECG, CHLOROPLASTIC"/>
    <property type="match status" value="1"/>
</dbReference>
<keyword evidence="6" id="KW-0347">Helicase</keyword>
<dbReference type="PROSITE" id="PS51194">
    <property type="entry name" value="HELICASE_CTER"/>
    <property type="match status" value="1"/>
</dbReference>
<dbReference type="FunFam" id="3.40.50.300:FF:000546">
    <property type="entry name" value="Transcription-repair-coupling factor"/>
    <property type="match status" value="1"/>
</dbReference>
<evidence type="ECO:0000256" key="11">
    <source>
        <dbReference type="ARBA" id="ARBA00061399"/>
    </source>
</evidence>
<dbReference type="PROSITE" id="PS51192">
    <property type="entry name" value="HELICASE_ATP_BIND_1"/>
    <property type="match status" value="1"/>
</dbReference>
<dbReference type="GO" id="GO:0006355">
    <property type="term" value="P:regulation of DNA-templated transcription"/>
    <property type="evidence" value="ECO:0007669"/>
    <property type="project" value="UniProtKB-UniRule"/>
</dbReference>
<keyword evidence="17" id="KW-1185">Reference proteome</keyword>
<dbReference type="GO" id="GO:0005524">
    <property type="term" value="F:ATP binding"/>
    <property type="evidence" value="ECO:0007669"/>
    <property type="project" value="UniProtKB-UniRule"/>
</dbReference>
<dbReference type="InterPro" id="IPR047112">
    <property type="entry name" value="RecG/Mfd"/>
</dbReference>
<evidence type="ECO:0000256" key="4">
    <source>
        <dbReference type="ARBA" id="ARBA00022763"/>
    </source>
</evidence>
<dbReference type="InterPro" id="IPR011545">
    <property type="entry name" value="DEAD/DEAH_box_helicase_dom"/>
</dbReference>
<dbReference type="InterPro" id="IPR041471">
    <property type="entry name" value="UvrB_inter"/>
</dbReference>
<dbReference type="Gene3D" id="2.40.10.170">
    <property type="match status" value="1"/>
</dbReference>
<evidence type="ECO:0000256" key="12">
    <source>
        <dbReference type="ARBA" id="ARBA00070128"/>
    </source>
</evidence>
<evidence type="ECO:0000256" key="6">
    <source>
        <dbReference type="ARBA" id="ARBA00022806"/>
    </source>
</evidence>